<organism evidence="4 5">
    <name type="scientific">Balneatrix alpica</name>
    <dbReference type="NCBI Taxonomy" id="75684"/>
    <lineage>
        <taxon>Bacteria</taxon>
        <taxon>Pseudomonadati</taxon>
        <taxon>Pseudomonadota</taxon>
        <taxon>Gammaproteobacteria</taxon>
        <taxon>Oceanospirillales</taxon>
        <taxon>Balneatrichaceae</taxon>
        <taxon>Balneatrix</taxon>
    </lineage>
</organism>
<dbReference type="Proteomes" id="UP001589628">
    <property type="component" value="Unassembled WGS sequence"/>
</dbReference>
<accession>A0ABV5Z6W6</accession>
<sequence>MDIMELWGWLSVQIIALLCLLLAVYHRRQLKLQSQFEQYKLKMHGLNKDLLHKHSQLVQQADKTRRALLQARERKPELPPGYVMVEENRLQVLQQAVAQLDHEDELHKLRLLVKEQQQLIHDLKDQLAQAHDETTKQRYLDEQNNALQNQQRMLKEAENCITQLEMELNQAKTLVARFAQDSKRMVAEIELLQHRQQELEDELALMSRMAEVNVASTDSQPFTDLYAESNDQRHQADAGGRHAKGLEKPA</sequence>
<keyword evidence="3" id="KW-0812">Transmembrane</keyword>
<evidence type="ECO:0000313" key="4">
    <source>
        <dbReference type="EMBL" id="MFB9885002.1"/>
    </source>
</evidence>
<evidence type="ECO:0000256" key="3">
    <source>
        <dbReference type="SAM" id="Phobius"/>
    </source>
</evidence>
<keyword evidence="5" id="KW-1185">Reference proteome</keyword>
<name>A0ABV5Z6W6_9GAMM</name>
<dbReference type="EMBL" id="JBHLZN010000001">
    <property type="protein sequence ID" value="MFB9885002.1"/>
    <property type="molecule type" value="Genomic_DNA"/>
</dbReference>
<evidence type="ECO:0000256" key="1">
    <source>
        <dbReference type="SAM" id="Coils"/>
    </source>
</evidence>
<evidence type="ECO:0000313" key="5">
    <source>
        <dbReference type="Proteomes" id="UP001589628"/>
    </source>
</evidence>
<keyword evidence="3" id="KW-1133">Transmembrane helix</keyword>
<evidence type="ECO:0000256" key="2">
    <source>
        <dbReference type="SAM" id="MobiDB-lite"/>
    </source>
</evidence>
<feature type="coiled-coil region" evidence="1">
    <location>
        <begin position="83"/>
        <end position="209"/>
    </location>
</feature>
<proteinExistence type="predicted"/>
<feature type="compositionally biased region" description="Basic and acidic residues" evidence="2">
    <location>
        <begin position="230"/>
        <end position="250"/>
    </location>
</feature>
<keyword evidence="3" id="KW-0472">Membrane</keyword>
<dbReference type="RefSeq" id="WP_027313371.1">
    <property type="nucleotide sequence ID" value="NZ_JBHLZN010000001.1"/>
</dbReference>
<reference evidence="4 5" key="1">
    <citation type="submission" date="2024-09" db="EMBL/GenBank/DDBJ databases">
        <authorList>
            <person name="Sun Q."/>
            <person name="Mori K."/>
        </authorList>
    </citation>
    <scope>NUCLEOTIDE SEQUENCE [LARGE SCALE GENOMIC DNA]</scope>
    <source>
        <strain evidence="4 5">ATCC 51285</strain>
    </source>
</reference>
<gene>
    <name evidence="4" type="ORF">ACFFLH_01075</name>
</gene>
<feature type="region of interest" description="Disordered" evidence="2">
    <location>
        <begin position="227"/>
        <end position="250"/>
    </location>
</feature>
<keyword evidence="1" id="KW-0175">Coiled coil</keyword>
<protein>
    <submittedName>
        <fullName evidence="4">Uncharacterized protein</fullName>
    </submittedName>
</protein>
<feature type="transmembrane region" description="Helical" evidence="3">
    <location>
        <begin position="6"/>
        <end position="25"/>
    </location>
</feature>
<comment type="caution">
    <text evidence="4">The sequence shown here is derived from an EMBL/GenBank/DDBJ whole genome shotgun (WGS) entry which is preliminary data.</text>
</comment>